<gene>
    <name evidence="3" type="ORF">K460DRAFT_420099</name>
</gene>
<dbReference type="AlphaFoldDB" id="A0A9P4GAF2"/>
<evidence type="ECO:0000313" key="4">
    <source>
        <dbReference type="Proteomes" id="UP000800039"/>
    </source>
</evidence>
<dbReference type="OrthoDB" id="3795464at2759"/>
<dbReference type="GeneID" id="63855309"/>
<organism evidence="3 4">
    <name type="scientific">Cucurbitaria berberidis CBS 394.84</name>
    <dbReference type="NCBI Taxonomy" id="1168544"/>
    <lineage>
        <taxon>Eukaryota</taxon>
        <taxon>Fungi</taxon>
        <taxon>Dikarya</taxon>
        <taxon>Ascomycota</taxon>
        <taxon>Pezizomycotina</taxon>
        <taxon>Dothideomycetes</taxon>
        <taxon>Pleosporomycetidae</taxon>
        <taxon>Pleosporales</taxon>
        <taxon>Pleosporineae</taxon>
        <taxon>Cucurbitariaceae</taxon>
        <taxon>Cucurbitaria</taxon>
    </lineage>
</organism>
<keyword evidence="4" id="KW-1185">Reference proteome</keyword>
<protein>
    <submittedName>
        <fullName evidence="3">Uncharacterized protein</fullName>
    </submittedName>
</protein>
<dbReference type="EMBL" id="ML976618">
    <property type="protein sequence ID" value="KAF1842158.1"/>
    <property type="molecule type" value="Genomic_DNA"/>
</dbReference>
<accession>A0A9P4GAF2</accession>
<evidence type="ECO:0000256" key="2">
    <source>
        <dbReference type="SAM" id="MobiDB-lite"/>
    </source>
</evidence>
<dbReference type="RefSeq" id="XP_040784721.1">
    <property type="nucleotide sequence ID" value="XM_040938059.1"/>
</dbReference>
<keyword evidence="1" id="KW-0175">Coiled coil</keyword>
<feature type="coiled-coil region" evidence="1">
    <location>
        <begin position="369"/>
        <end position="396"/>
    </location>
</feature>
<dbReference type="Proteomes" id="UP000800039">
    <property type="component" value="Unassembled WGS sequence"/>
</dbReference>
<comment type="caution">
    <text evidence="3">The sequence shown here is derived from an EMBL/GenBank/DDBJ whole genome shotgun (WGS) entry which is preliminary data.</text>
</comment>
<reference evidence="3" key="1">
    <citation type="submission" date="2020-01" db="EMBL/GenBank/DDBJ databases">
        <authorList>
            <consortium name="DOE Joint Genome Institute"/>
            <person name="Haridas S."/>
            <person name="Albert R."/>
            <person name="Binder M."/>
            <person name="Bloem J."/>
            <person name="Labutti K."/>
            <person name="Salamov A."/>
            <person name="Andreopoulos B."/>
            <person name="Baker S.E."/>
            <person name="Barry K."/>
            <person name="Bills G."/>
            <person name="Bluhm B.H."/>
            <person name="Cannon C."/>
            <person name="Castanera R."/>
            <person name="Culley D.E."/>
            <person name="Daum C."/>
            <person name="Ezra D."/>
            <person name="Gonzalez J.B."/>
            <person name="Henrissat B."/>
            <person name="Kuo A."/>
            <person name="Liang C."/>
            <person name="Lipzen A."/>
            <person name="Lutzoni F."/>
            <person name="Magnuson J."/>
            <person name="Mondo S."/>
            <person name="Nolan M."/>
            <person name="Ohm R."/>
            <person name="Pangilinan J."/>
            <person name="Park H.-J."/>
            <person name="Ramirez L."/>
            <person name="Alfaro M."/>
            <person name="Sun H."/>
            <person name="Tritt A."/>
            <person name="Yoshinaga Y."/>
            <person name="Zwiers L.-H."/>
            <person name="Turgeon B.G."/>
            <person name="Goodwin S.B."/>
            <person name="Spatafora J.W."/>
            <person name="Crous P.W."/>
            <person name="Grigoriev I.V."/>
        </authorList>
    </citation>
    <scope>NUCLEOTIDE SEQUENCE</scope>
    <source>
        <strain evidence="3">CBS 394.84</strain>
    </source>
</reference>
<evidence type="ECO:0000313" key="3">
    <source>
        <dbReference type="EMBL" id="KAF1842158.1"/>
    </source>
</evidence>
<feature type="region of interest" description="Disordered" evidence="2">
    <location>
        <begin position="53"/>
        <end position="73"/>
    </location>
</feature>
<sequence>MANPYLIQALYGPKPTAPAVNNATDDTSDATELVVAASTPTRTELLIETLYGRSHTASPPTAQPKHPARQQSMDLDEPMKDEENDSVPWVTTGSNVLPLVEKHGVVVMAATLPSGTTTRSIVGSTSSTVKPVKVPGALKYPPERYLPPAGPYYDQLNLPTIFGVGFLHEKCFTCWGKRHIFTKGVTCHRTCSICGTKDHREESCSRLYCALSWYCERGIPSRPDSVRYRQFRPIDTEIATLLDMGFITNSSGGDGPIFPNMLHPRVQQFYRDKPSPQILVLETTPTKTKLKRNRGRGLATKFVEPQPSWPAQTSVFRNVVNSSLDPRLQARVEDSSATSTLGPTTSTLLDTTVLSNAQANVCVSGYTLGDKGENTLQQLEDEIMKLKMDNILKDREIRRLRADNEQLRGNGYETGNKRPRM</sequence>
<proteinExistence type="predicted"/>
<evidence type="ECO:0000256" key="1">
    <source>
        <dbReference type="SAM" id="Coils"/>
    </source>
</evidence>
<name>A0A9P4GAF2_9PLEO</name>